<keyword evidence="5" id="KW-0902">Two-component regulatory system</keyword>
<organism evidence="9 10">
    <name type="scientific">Leptolyngbya foveolarum</name>
    <dbReference type="NCBI Taxonomy" id="47253"/>
    <lineage>
        <taxon>Bacteria</taxon>
        <taxon>Bacillati</taxon>
        <taxon>Cyanobacteriota</taxon>
        <taxon>Cyanophyceae</taxon>
        <taxon>Leptolyngbyales</taxon>
        <taxon>Leptolyngbyaceae</taxon>
        <taxon>Leptolyngbya group</taxon>
        <taxon>Leptolyngbya</taxon>
    </lineage>
</organism>
<feature type="non-terminal residue" evidence="9">
    <location>
        <position position="488"/>
    </location>
</feature>
<dbReference type="InterPro" id="IPR036890">
    <property type="entry name" value="HATPase_C_sf"/>
</dbReference>
<comment type="caution">
    <text evidence="9">The sequence shown here is derived from an EMBL/GenBank/DDBJ whole genome shotgun (WGS) entry which is preliminary data.</text>
</comment>
<dbReference type="PRINTS" id="PR00344">
    <property type="entry name" value="BCTRLSENSOR"/>
</dbReference>
<comment type="catalytic activity">
    <reaction evidence="1">
        <text>ATP + protein L-histidine = ADP + protein N-phospho-L-histidine.</text>
        <dbReference type="EC" id="2.7.13.3"/>
    </reaction>
</comment>
<evidence type="ECO:0000256" key="2">
    <source>
        <dbReference type="ARBA" id="ARBA00012438"/>
    </source>
</evidence>
<dbReference type="Pfam" id="PF08448">
    <property type="entry name" value="PAS_4"/>
    <property type="match status" value="2"/>
</dbReference>
<evidence type="ECO:0000313" key="10">
    <source>
        <dbReference type="Proteomes" id="UP000249354"/>
    </source>
</evidence>
<name>A0A2W4UNP2_9CYAN</name>
<dbReference type="SMART" id="SM00388">
    <property type="entry name" value="HisKA"/>
    <property type="match status" value="1"/>
</dbReference>
<gene>
    <name evidence="9" type="ORF">DCF25_05990</name>
</gene>
<dbReference type="PANTHER" id="PTHR43547">
    <property type="entry name" value="TWO-COMPONENT HISTIDINE KINASE"/>
    <property type="match status" value="1"/>
</dbReference>
<dbReference type="NCBIfam" id="TIGR00229">
    <property type="entry name" value="sensory_box"/>
    <property type="match status" value="1"/>
</dbReference>
<feature type="domain" description="PAC" evidence="8">
    <location>
        <begin position="102"/>
        <end position="154"/>
    </location>
</feature>
<dbReference type="EMBL" id="QBMC01000025">
    <property type="protein sequence ID" value="PZO20900.1"/>
    <property type="molecule type" value="Genomic_DNA"/>
</dbReference>
<evidence type="ECO:0000256" key="1">
    <source>
        <dbReference type="ARBA" id="ARBA00000085"/>
    </source>
</evidence>
<dbReference type="InterPro" id="IPR035965">
    <property type="entry name" value="PAS-like_dom_sf"/>
</dbReference>
<dbReference type="EC" id="2.7.13.3" evidence="2"/>
<dbReference type="Gene3D" id="1.10.287.130">
    <property type="match status" value="1"/>
</dbReference>
<dbReference type="SMART" id="SM00091">
    <property type="entry name" value="PAS"/>
    <property type="match status" value="2"/>
</dbReference>
<evidence type="ECO:0000256" key="5">
    <source>
        <dbReference type="ARBA" id="ARBA00023012"/>
    </source>
</evidence>
<dbReference type="Gene3D" id="3.30.565.10">
    <property type="entry name" value="Histidine kinase-like ATPase, C-terminal domain"/>
    <property type="match status" value="1"/>
</dbReference>
<dbReference type="AlphaFoldDB" id="A0A2W4UNP2"/>
<dbReference type="InterPro" id="IPR005467">
    <property type="entry name" value="His_kinase_dom"/>
</dbReference>
<dbReference type="SUPFAM" id="SSF55874">
    <property type="entry name" value="ATPase domain of HSP90 chaperone/DNA topoisomerase II/histidine kinase"/>
    <property type="match status" value="1"/>
</dbReference>
<evidence type="ECO:0000313" key="9">
    <source>
        <dbReference type="EMBL" id="PZO20900.1"/>
    </source>
</evidence>
<feature type="domain" description="PAS" evidence="7">
    <location>
        <begin position="24"/>
        <end position="97"/>
    </location>
</feature>
<dbReference type="SMART" id="SM00387">
    <property type="entry name" value="HATPase_c"/>
    <property type="match status" value="1"/>
</dbReference>
<reference evidence="10" key="1">
    <citation type="submission" date="2018-04" db="EMBL/GenBank/DDBJ databases">
        <authorList>
            <person name="Cornet L."/>
        </authorList>
    </citation>
    <scope>NUCLEOTIDE SEQUENCE [LARGE SCALE GENOMIC DNA]</scope>
</reference>
<dbReference type="Gene3D" id="3.30.450.20">
    <property type="entry name" value="PAS domain"/>
    <property type="match status" value="2"/>
</dbReference>
<dbReference type="PROSITE" id="PS50112">
    <property type="entry name" value="PAS"/>
    <property type="match status" value="1"/>
</dbReference>
<dbReference type="InterPro" id="IPR036097">
    <property type="entry name" value="HisK_dim/P_sf"/>
</dbReference>
<evidence type="ECO:0000256" key="4">
    <source>
        <dbReference type="ARBA" id="ARBA00022777"/>
    </source>
</evidence>
<reference evidence="9 10" key="2">
    <citation type="submission" date="2018-06" db="EMBL/GenBank/DDBJ databases">
        <title>Metagenomic assembly of (sub)arctic Cyanobacteria and their associated microbiome from non-axenic cultures.</title>
        <authorList>
            <person name="Baurain D."/>
        </authorList>
    </citation>
    <scope>NUCLEOTIDE SEQUENCE [LARGE SCALE GENOMIC DNA]</scope>
    <source>
        <strain evidence="9">ULC129bin1</strain>
    </source>
</reference>
<dbReference type="PANTHER" id="PTHR43547:SF2">
    <property type="entry name" value="HYBRID SIGNAL TRANSDUCTION HISTIDINE KINASE C"/>
    <property type="match status" value="1"/>
</dbReference>
<protein>
    <recommendedName>
        <fullName evidence="2">histidine kinase</fullName>
        <ecNumber evidence="2">2.7.13.3</ecNumber>
    </recommendedName>
</protein>
<dbReference type="Pfam" id="PF02518">
    <property type="entry name" value="HATPase_c"/>
    <property type="match status" value="1"/>
</dbReference>
<dbReference type="PROSITE" id="PS50109">
    <property type="entry name" value="HIS_KIN"/>
    <property type="match status" value="1"/>
</dbReference>
<proteinExistence type="predicted"/>
<dbReference type="PROSITE" id="PS50113">
    <property type="entry name" value="PAC"/>
    <property type="match status" value="1"/>
</dbReference>
<feature type="domain" description="Histidine kinase" evidence="6">
    <location>
        <begin position="299"/>
        <end position="488"/>
    </location>
</feature>
<dbReference type="InterPro" id="IPR000014">
    <property type="entry name" value="PAS"/>
</dbReference>
<evidence type="ECO:0000259" key="8">
    <source>
        <dbReference type="PROSITE" id="PS50113"/>
    </source>
</evidence>
<dbReference type="InterPro" id="IPR001610">
    <property type="entry name" value="PAC"/>
</dbReference>
<dbReference type="SUPFAM" id="SSF55785">
    <property type="entry name" value="PYP-like sensor domain (PAS domain)"/>
    <property type="match status" value="2"/>
</dbReference>
<dbReference type="InterPro" id="IPR003661">
    <property type="entry name" value="HisK_dim/P_dom"/>
</dbReference>
<dbReference type="SMART" id="SM00086">
    <property type="entry name" value="PAC"/>
    <property type="match status" value="2"/>
</dbReference>
<dbReference type="InterPro" id="IPR000700">
    <property type="entry name" value="PAS-assoc_C"/>
</dbReference>
<dbReference type="GO" id="GO:0000155">
    <property type="term" value="F:phosphorelay sensor kinase activity"/>
    <property type="evidence" value="ECO:0007669"/>
    <property type="project" value="InterPro"/>
</dbReference>
<sequence>MNEDIEAGQMLDRSPEDIEGVQDQRHWLMVTLSSIGDAVITTDAELRVTFLNPVAVALTGWTEQEGVGQSLDSVFRIINEESRQPVEPPAVPALREGRTCKLETHSILVARDGTERPMDSNAAPIRDEGNVVAGVVLVFRDITQRRTAEASLEKALAYTDDIISTLREPFLVLNVDLRVQTANRAFYESFQVSKGETENRLVYDLGNGQWDIPGLRTLLDEVLSKNKSVQDFEVEHTFPSLGRKTMLLNARPFPPESKHPELILLAVQDISALRARADELAEANKLAEANRNKDEFLATLAHELRNPLAPIGNAAHYLGMDDLEITAVKSASAVIARQVAVMIRLVDDLLDVSRISRKKLDIRKERVELATVLDSAVESSRPLIDKSGHELTVSLPTEPVLLDADPIRLAQVFLNLLNNSAKYTNRGGRIWLTATRQGSDAVISVRDNGVGIPADMLARVFDLFTQVGGPLERSQGGLGIGLTLVLRL</sequence>
<dbReference type="CDD" id="cd00130">
    <property type="entry name" value="PAS"/>
    <property type="match status" value="1"/>
</dbReference>
<dbReference type="InterPro" id="IPR003594">
    <property type="entry name" value="HATPase_dom"/>
</dbReference>
<dbReference type="CDD" id="cd00082">
    <property type="entry name" value="HisKA"/>
    <property type="match status" value="1"/>
</dbReference>
<keyword evidence="4 9" id="KW-0418">Kinase</keyword>
<keyword evidence="4 9" id="KW-0808">Transferase</keyword>
<dbReference type="InterPro" id="IPR013656">
    <property type="entry name" value="PAS_4"/>
</dbReference>
<dbReference type="SUPFAM" id="SSF47384">
    <property type="entry name" value="Homodimeric domain of signal transducing histidine kinase"/>
    <property type="match status" value="1"/>
</dbReference>
<dbReference type="Proteomes" id="UP000249354">
    <property type="component" value="Unassembled WGS sequence"/>
</dbReference>
<evidence type="ECO:0000256" key="3">
    <source>
        <dbReference type="ARBA" id="ARBA00022553"/>
    </source>
</evidence>
<evidence type="ECO:0000259" key="6">
    <source>
        <dbReference type="PROSITE" id="PS50109"/>
    </source>
</evidence>
<dbReference type="Pfam" id="PF00512">
    <property type="entry name" value="HisKA"/>
    <property type="match status" value="1"/>
</dbReference>
<dbReference type="InterPro" id="IPR004358">
    <property type="entry name" value="Sig_transdc_His_kin-like_C"/>
</dbReference>
<keyword evidence="3" id="KW-0597">Phosphoprotein</keyword>
<evidence type="ECO:0000259" key="7">
    <source>
        <dbReference type="PROSITE" id="PS50112"/>
    </source>
</evidence>
<accession>A0A2W4UNP2</accession>